<dbReference type="Gene3D" id="3.90.550.10">
    <property type="entry name" value="Spore Coat Polysaccharide Biosynthesis Protein SpsA, Chain A"/>
    <property type="match status" value="1"/>
</dbReference>
<evidence type="ECO:0000259" key="1">
    <source>
        <dbReference type="Pfam" id="PF12804"/>
    </source>
</evidence>
<dbReference type="RefSeq" id="WP_111869717.1">
    <property type="nucleotide sequence ID" value="NZ_QLYX01000010.1"/>
</dbReference>
<name>A0A365H200_9ACTN</name>
<dbReference type="PANTHER" id="PTHR43777:SF1">
    <property type="entry name" value="MOLYBDENUM COFACTOR CYTIDYLYLTRANSFERASE"/>
    <property type="match status" value="1"/>
</dbReference>
<dbReference type="InterPro" id="IPR029044">
    <property type="entry name" value="Nucleotide-diphossugar_trans"/>
</dbReference>
<sequence length="200" mass="19971">MGSSRHGAPAGPGRAAGVLLAAGAGRRLGRPKALVELAGERLVDRGARMLRAAGCTPVIVVTGAAPVRVPGATVVHNPGWNSGMGSSLRAGLAALPPGCPAAVVALVDQPGITAEAVRRLVAARAAGAGLVVATYGGRPRNPVLIGHEYLAAVAESATGDAGARGFLRAHPDLVTEVPCDDVADPGDIDTPADLAAWNRR</sequence>
<comment type="caution">
    <text evidence="2">The sequence shown here is derived from an EMBL/GenBank/DDBJ whole genome shotgun (WGS) entry which is preliminary data.</text>
</comment>
<dbReference type="OrthoDB" id="4427994at2"/>
<dbReference type="EMBL" id="QLYX01000010">
    <property type="protein sequence ID" value="RAY13022.1"/>
    <property type="molecule type" value="Genomic_DNA"/>
</dbReference>
<accession>A0A365H200</accession>
<keyword evidence="3" id="KW-1185">Reference proteome</keyword>
<dbReference type="AlphaFoldDB" id="A0A365H200"/>
<dbReference type="InterPro" id="IPR025877">
    <property type="entry name" value="MobA-like_NTP_Trfase"/>
</dbReference>
<proteinExistence type="predicted"/>
<gene>
    <name evidence="2" type="ORF">DPM19_21175</name>
</gene>
<protein>
    <submittedName>
        <fullName evidence="2">Nucleotidyltransferase family protein</fullName>
    </submittedName>
</protein>
<dbReference type="PANTHER" id="PTHR43777">
    <property type="entry name" value="MOLYBDENUM COFACTOR CYTIDYLYLTRANSFERASE"/>
    <property type="match status" value="1"/>
</dbReference>
<dbReference type="Pfam" id="PF12804">
    <property type="entry name" value="NTP_transf_3"/>
    <property type="match status" value="1"/>
</dbReference>
<dbReference type="SUPFAM" id="SSF53448">
    <property type="entry name" value="Nucleotide-diphospho-sugar transferases"/>
    <property type="match status" value="1"/>
</dbReference>
<dbReference type="Proteomes" id="UP000251891">
    <property type="component" value="Unassembled WGS sequence"/>
</dbReference>
<feature type="domain" description="MobA-like NTP transferase" evidence="1">
    <location>
        <begin position="17"/>
        <end position="171"/>
    </location>
</feature>
<dbReference type="CDD" id="cd04182">
    <property type="entry name" value="GT_2_like_f"/>
    <property type="match status" value="1"/>
</dbReference>
<reference evidence="2 3" key="1">
    <citation type="submission" date="2018-06" db="EMBL/GenBank/DDBJ databases">
        <title>Actinomadura craniellae sp. nov. isolated from marine sponge Craniella sp.</title>
        <authorList>
            <person name="Li L."/>
            <person name="Xu Q.H."/>
            <person name="Lin H.W."/>
            <person name="Lu Y.H."/>
        </authorList>
    </citation>
    <scope>NUCLEOTIDE SEQUENCE [LARGE SCALE GENOMIC DNA]</scope>
    <source>
        <strain evidence="2 3">LHW63021</strain>
    </source>
</reference>
<dbReference type="GO" id="GO:0016779">
    <property type="term" value="F:nucleotidyltransferase activity"/>
    <property type="evidence" value="ECO:0007669"/>
    <property type="project" value="UniProtKB-ARBA"/>
</dbReference>
<evidence type="ECO:0000313" key="2">
    <source>
        <dbReference type="EMBL" id="RAY13022.1"/>
    </source>
</evidence>
<organism evidence="2 3">
    <name type="scientific">Actinomadura craniellae</name>
    <dbReference type="NCBI Taxonomy" id="2231787"/>
    <lineage>
        <taxon>Bacteria</taxon>
        <taxon>Bacillati</taxon>
        <taxon>Actinomycetota</taxon>
        <taxon>Actinomycetes</taxon>
        <taxon>Streptosporangiales</taxon>
        <taxon>Thermomonosporaceae</taxon>
        <taxon>Actinomadura</taxon>
    </lineage>
</organism>
<keyword evidence="2" id="KW-0808">Transferase</keyword>
<evidence type="ECO:0000313" key="3">
    <source>
        <dbReference type="Proteomes" id="UP000251891"/>
    </source>
</evidence>